<dbReference type="GO" id="GO:0005975">
    <property type="term" value="P:carbohydrate metabolic process"/>
    <property type="evidence" value="ECO:0007669"/>
    <property type="project" value="UniProtKB-ARBA"/>
</dbReference>
<feature type="non-terminal residue" evidence="6">
    <location>
        <position position="1486"/>
    </location>
</feature>
<dbReference type="Pfam" id="PF00754">
    <property type="entry name" value="F5_F8_type_C"/>
    <property type="match status" value="3"/>
</dbReference>
<evidence type="ECO:0000256" key="3">
    <source>
        <dbReference type="SAM" id="MobiDB-lite"/>
    </source>
</evidence>
<dbReference type="InterPro" id="IPR007781">
    <property type="entry name" value="NAGLU"/>
</dbReference>
<protein>
    <submittedName>
        <fullName evidence="6">F5/8 type C domain-containing protein</fullName>
    </submittedName>
</protein>
<dbReference type="InterPro" id="IPR024240">
    <property type="entry name" value="NAGLU_N"/>
</dbReference>
<dbReference type="Gene3D" id="3.20.20.80">
    <property type="entry name" value="Glycosidases"/>
    <property type="match status" value="1"/>
</dbReference>
<dbReference type="Pfam" id="PF07554">
    <property type="entry name" value="FIVAR"/>
    <property type="match status" value="1"/>
</dbReference>
<dbReference type="GeneID" id="78287956"/>
<dbReference type="InterPro" id="IPR008979">
    <property type="entry name" value="Galactose-bd-like_sf"/>
</dbReference>
<evidence type="ECO:0000256" key="2">
    <source>
        <dbReference type="SAM" id="Coils"/>
    </source>
</evidence>
<dbReference type="InterPro" id="IPR029018">
    <property type="entry name" value="Hex-like_dom2"/>
</dbReference>
<evidence type="ECO:0000313" key="6">
    <source>
        <dbReference type="EMBL" id="SET34426.1"/>
    </source>
</evidence>
<feature type="region of interest" description="Disordered" evidence="3">
    <location>
        <begin position="1239"/>
        <end position="1258"/>
    </location>
</feature>
<proteinExistence type="predicted"/>
<dbReference type="Pfam" id="PF12971">
    <property type="entry name" value="NAGLU_N"/>
    <property type="match status" value="1"/>
</dbReference>
<evidence type="ECO:0000256" key="1">
    <source>
        <dbReference type="ARBA" id="ARBA00022801"/>
    </source>
</evidence>
<dbReference type="InterPro" id="IPR024733">
    <property type="entry name" value="NAGLU_tim-barrel"/>
</dbReference>
<dbReference type="InterPro" id="IPR024732">
    <property type="entry name" value="NAGLU_C"/>
</dbReference>
<evidence type="ECO:0000259" key="5">
    <source>
        <dbReference type="PROSITE" id="PS50022"/>
    </source>
</evidence>
<dbReference type="PANTHER" id="PTHR12872">
    <property type="entry name" value="ALPHA-N-ACETYLGLUCOSAMINIDASE"/>
    <property type="match status" value="1"/>
</dbReference>
<keyword evidence="4" id="KW-0732">Signal</keyword>
<feature type="chain" id="PRO_5039713463" evidence="4">
    <location>
        <begin position="23"/>
        <end position="1486"/>
    </location>
</feature>
<dbReference type="Gene3D" id="1.20.120.670">
    <property type="entry name" value="N-acetyl-b-d-glucoasminidase"/>
    <property type="match status" value="1"/>
</dbReference>
<dbReference type="GO" id="GO:0016787">
    <property type="term" value="F:hydrolase activity"/>
    <property type="evidence" value="ECO:0007669"/>
    <property type="project" value="UniProtKB-KW"/>
</dbReference>
<dbReference type="Gene3D" id="1.20.1270.70">
    <property type="entry name" value="Designed single chain three-helix bundle"/>
    <property type="match status" value="1"/>
</dbReference>
<dbReference type="Gene3D" id="2.60.120.260">
    <property type="entry name" value="Galactose-binding domain-like"/>
    <property type="match status" value="4"/>
</dbReference>
<dbReference type="PANTHER" id="PTHR12872:SF1">
    <property type="entry name" value="ALPHA-N-ACETYLGLUCOSAMINIDASE"/>
    <property type="match status" value="1"/>
</dbReference>
<dbReference type="Proteomes" id="UP000198558">
    <property type="component" value="Unassembled WGS sequence"/>
</dbReference>
<keyword evidence="1" id="KW-0378">Hydrolase</keyword>
<organism evidence="6 7">
    <name type="scientific">Thomasclavelia cocleata</name>
    <dbReference type="NCBI Taxonomy" id="69824"/>
    <lineage>
        <taxon>Bacteria</taxon>
        <taxon>Bacillati</taxon>
        <taxon>Bacillota</taxon>
        <taxon>Erysipelotrichia</taxon>
        <taxon>Erysipelotrichales</taxon>
        <taxon>Coprobacillaceae</taxon>
        <taxon>Thomasclavelia</taxon>
    </lineage>
</organism>
<evidence type="ECO:0000313" key="7">
    <source>
        <dbReference type="Proteomes" id="UP000198558"/>
    </source>
</evidence>
<dbReference type="Pfam" id="PF12972">
    <property type="entry name" value="NAGLU_C"/>
    <property type="match status" value="1"/>
</dbReference>
<evidence type="ECO:0000256" key="4">
    <source>
        <dbReference type="SAM" id="SignalP"/>
    </source>
</evidence>
<feature type="domain" description="F5/8 type C" evidence="5">
    <location>
        <begin position="1225"/>
        <end position="1376"/>
    </location>
</feature>
<feature type="domain" description="F5/8 type C" evidence="5">
    <location>
        <begin position="329"/>
        <end position="470"/>
    </location>
</feature>
<feature type="coiled-coil region" evidence="2">
    <location>
        <begin position="1414"/>
        <end position="1458"/>
    </location>
</feature>
<gene>
    <name evidence="6" type="ORF">SAMN04489758_10721</name>
</gene>
<dbReference type="SUPFAM" id="SSF49785">
    <property type="entry name" value="Galactose-binding domain-like"/>
    <property type="match status" value="4"/>
</dbReference>
<feature type="compositionally biased region" description="Low complexity" evidence="3">
    <location>
        <begin position="1240"/>
        <end position="1252"/>
    </location>
</feature>
<dbReference type="InterPro" id="IPR000421">
    <property type="entry name" value="FA58C"/>
</dbReference>
<feature type="signal peptide" evidence="4">
    <location>
        <begin position="1"/>
        <end position="22"/>
    </location>
</feature>
<dbReference type="Pfam" id="PF05089">
    <property type="entry name" value="NAGLU"/>
    <property type="match status" value="1"/>
</dbReference>
<sequence length="1486" mass="164687">MKRIVRKCFMAFLALFITLSFVSTHGIMVNAVEEGGLVDIAKHCDVTVPQNEGAISNMFDGNTQTIWSPSSTAGWPATVTFKLPADNTKPVEKIVIRFKIENSSQENWNMDVKLGYYVNSVTDELIAKDVKGHMLKNAFEFEFDEPINISHALVTMANPKNGDSQAGFWPQIAEMEIYVADDDQESNLSNLASNAVITSCGNGAGNASNLVDGNYSSLYVFYNGGMSTINGEAWVQADLGRDMSISSLEIAFEKLASDANNFGFTYSIYGMKTTDTDWTKLVASATANRTDNSVNEHLLGVDGATVKYSKFKIVIESITSTGGDPWPAIAEFKIFGKEEAVQDPDNLAWQKPTHTNTNNATSSKITDGNVASSWSGAYYPGYVDIDLEENYNISDIEVYLPTSGYSQYDIYTSMDGRDFTKLLSKTDTESTPANGDCYEVDVEARIVRVYINYQSSGSNAVINEVRVLGEASGTPVQSTPAVEVENFANSKYDVEITDEMTIAEVQGIISRQLGEQYINWFDFSLGTNPNGNEYDYFTLSESNGKIHIEGNDGVSLATGLNHYLKYYLNVHISQVGNQVKMPAEIVSLNGETVTRETKLPIRYAYNYCTLSYSMAFWGEEEWRNELDWLALNGVNAVLDATAQEEVWRRFLQEVGYTAQEAKDYISGPAYYAWSYMANMAGYGGPVHDSWFVDRTELARSNQLSMRKLGMQPILQGYSGMVPVDIETKDPSTKGSVIGQGSWCSFTRPSMLNATSQSFRDYAKIFYKIQKDVFGDVTDFYATDPYHEGGNPGGVSANVVGANVLDEMMIADENAVWVVQSWGTNPTTGLLQGVAPNKDHVLILDLYAEKLPRWESFNGTREFTDTPWVYCMLNNFGGRLGLHGHIENFVNEVPKAINSAKYMKGIGITPEASVNNPVLYDLFFETIWAEDGDNVEAIDLDAWFKDYTTRRYGAESESAYQAMLILNETVYNPSLNMKGQGAPESVVNARPATNINAASTWGNAVIDYDKEDLEKAAGLLLEDYDLLKDSDGYLYDVANVLEQVLSNSAQEYQKAMVRSYEARDLEQFTAISNKFLDLIDMVDKVTGTQEYFLVGRWIEQAKGLADNADEFTKELYEFNARSLITTWGSINQANSGGLHDYSNRQWSGLTKDYYKPRWELWIAERTKELMGESGKNYSSAQWFAMEWQWVNENNLYATESNGLDLNELGKDVLKNYTVDQVPKDPAADDVKDIATDLMTVTSGSEQSTSGSEGPASNMIDGNTSTIWHSVWSGTDRDNLWVNIHLSEPSTVDGLRYLPRQNGSNGIITGYIIEVSQDNGETYHQVATGTWANSSAWKAVQFTAEENVTDVRLKAITSISDSSSKNYASGAEIRLTAPQSEPEVDKSELQEVIATAEALNEADYTSVSWTEFKTAMDNAKEVLEKADASQEEVDNAITALQEAKEALVKAEETVVSKTALQIAVEMAGNVTEEQLDKVVPAVVTEFNA</sequence>
<dbReference type="RefSeq" id="WP_177165815.1">
    <property type="nucleotide sequence ID" value="NZ_FOIN01000007.1"/>
</dbReference>
<name>A0A1I0DPG0_9FIRM</name>
<accession>A0A1I0DPG0</accession>
<keyword evidence="7" id="KW-1185">Reference proteome</keyword>
<dbReference type="PROSITE" id="PS50022">
    <property type="entry name" value="FA58C_3"/>
    <property type="match status" value="2"/>
</dbReference>
<dbReference type="Gene3D" id="3.30.379.10">
    <property type="entry name" value="Chitobiase/beta-hexosaminidase domain 2-like"/>
    <property type="match status" value="1"/>
</dbReference>
<dbReference type="EMBL" id="FOIN01000007">
    <property type="protein sequence ID" value="SET34426.1"/>
    <property type="molecule type" value="Genomic_DNA"/>
</dbReference>
<reference evidence="7" key="1">
    <citation type="submission" date="2016-10" db="EMBL/GenBank/DDBJ databases">
        <authorList>
            <person name="Varghese N."/>
            <person name="Submissions S."/>
        </authorList>
    </citation>
    <scope>NUCLEOTIDE SEQUENCE [LARGE SCALE GENOMIC DNA]</scope>
    <source>
        <strain evidence="7">DSM 1551</strain>
    </source>
</reference>
<keyword evidence="2" id="KW-0175">Coiled coil</keyword>